<dbReference type="InterPro" id="IPR011034">
    <property type="entry name" value="Formyl_transferase-like_C_sf"/>
</dbReference>
<protein>
    <recommendedName>
        <fullName evidence="3">Methionyl-tRNA formyltransferase</fullName>
        <ecNumber evidence="2">2.1.2.9</ecNumber>
    </recommendedName>
</protein>
<accession>A0A7X3MGH6</accession>
<dbReference type="InterPro" id="IPR037022">
    <property type="entry name" value="Formyl_trans_C_sf"/>
</dbReference>
<evidence type="ECO:0000256" key="2">
    <source>
        <dbReference type="ARBA" id="ARBA00012261"/>
    </source>
</evidence>
<evidence type="ECO:0000313" key="6">
    <source>
        <dbReference type="EMBL" id="MXP75892.1"/>
    </source>
</evidence>
<dbReference type="SUPFAM" id="SSF50486">
    <property type="entry name" value="FMT C-terminal domain-like"/>
    <property type="match status" value="1"/>
</dbReference>
<evidence type="ECO:0000256" key="4">
    <source>
        <dbReference type="ARBA" id="ARBA00048558"/>
    </source>
</evidence>
<evidence type="ECO:0000256" key="3">
    <source>
        <dbReference type="ARBA" id="ARBA00016014"/>
    </source>
</evidence>
<gene>
    <name evidence="6" type="ORF">GN277_11005</name>
</gene>
<evidence type="ECO:0000256" key="1">
    <source>
        <dbReference type="ARBA" id="ARBA00002606"/>
    </source>
</evidence>
<dbReference type="EC" id="2.1.2.9" evidence="2"/>
<name>A0A7X3MGH6_9FIRM</name>
<organism evidence="6 7">
    <name type="scientific">Sporofaciens musculi</name>
    <dbReference type="NCBI Taxonomy" id="2681861"/>
    <lineage>
        <taxon>Bacteria</taxon>
        <taxon>Bacillati</taxon>
        <taxon>Bacillota</taxon>
        <taxon>Clostridia</taxon>
        <taxon>Lachnospirales</taxon>
        <taxon>Lachnospiraceae</taxon>
        <taxon>Sporofaciens</taxon>
    </lineage>
</organism>
<keyword evidence="7" id="KW-1185">Reference proteome</keyword>
<dbReference type="Pfam" id="PF02911">
    <property type="entry name" value="Formyl_trans_C"/>
    <property type="match status" value="1"/>
</dbReference>
<dbReference type="InterPro" id="IPR005793">
    <property type="entry name" value="Formyl_trans_C"/>
</dbReference>
<dbReference type="AlphaFoldDB" id="A0A7X3MGH6"/>
<dbReference type="Gene3D" id="3.10.25.10">
    <property type="entry name" value="Formyl transferase, C-terminal domain"/>
    <property type="match status" value="1"/>
</dbReference>
<evidence type="ECO:0000313" key="7">
    <source>
        <dbReference type="Proteomes" id="UP000460412"/>
    </source>
</evidence>
<dbReference type="EMBL" id="WUQX01000001">
    <property type="protein sequence ID" value="MXP75892.1"/>
    <property type="molecule type" value="Genomic_DNA"/>
</dbReference>
<comment type="caution">
    <text evidence="6">The sequence shown here is derived from an EMBL/GenBank/DDBJ whole genome shotgun (WGS) entry which is preliminary data.</text>
</comment>
<comment type="catalytic activity">
    <reaction evidence="4">
        <text>L-methionyl-tRNA(fMet) + (6R)-10-formyltetrahydrofolate = N-formyl-L-methionyl-tRNA(fMet) + (6S)-5,6,7,8-tetrahydrofolate + H(+)</text>
        <dbReference type="Rhea" id="RHEA:24380"/>
        <dbReference type="Rhea" id="RHEA-COMP:9952"/>
        <dbReference type="Rhea" id="RHEA-COMP:9953"/>
        <dbReference type="ChEBI" id="CHEBI:15378"/>
        <dbReference type="ChEBI" id="CHEBI:57453"/>
        <dbReference type="ChEBI" id="CHEBI:78530"/>
        <dbReference type="ChEBI" id="CHEBI:78844"/>
        <dbReference type="ChEBI" id="CHEBI:195366"/>
        <dbReference type="EC" id="2.1.2.9"/>
    </reaction>
</comment>
<dbReference type="Proteomes" id="UP000460412">
    <property type="component" value="Unassembled WGS sequence"/>
</dbReference>
<evidence type="ECO:0000259" key="5">
    <source>
        <dbReference type="Pfam" id="PF02911"/>
    </source>
</evidence>
<reference evidence="6 7" key="1">
    <citation type="submission" date="2019-12" db="EMBL/GenBank/DDBJ databases">
        <title>Sporaefaciens musculi gen. nov., sp. nov., a novel bacterium isolated from the caecum of an obese mouse.</title>
        <authorList>
            <person name="Rasmussen T.S."/>
            <person name="Streidl T."/>
            <person name="Hitch T.C.A."/>
            <person name="Wortmann E."/>
            <person name="Deptula P."/>
            <person name="Hansen M."/>
            <person name="Nielsen D.S."/>
            <person name="Clavel T."/>
            <person name="Vogensen F.K."/>
        </authorList>
    </citation>
    <scope>NUCLEOTIDE SEQUENCE [LARGE SCALE GENOMIC DNA]</scope>
    <source>
        <strain evidence="6 7">WCA-9-b2</strain>
    </source>
</reference>
<sequence>MYIILYNDGCIEINKLSKDWNQSSRDIFNFVRAICRPGPQATSFIRGEKILINKVKIVEGAHPYKNTVGQVVGKSEKGFFVNT</sequence>
<proteinExistence type="predicted"/>
<dbReference type="GO" id="GO:0004479">
    <property type="term" value="F:methionyl-tRNA formyltransferase activity"/>
    <property type="evidence" value="ECO:0007669"/>
    <property type="project" value="UniProtKB-EC"/>
</dbReference>
<feature type="domain" description="Formyl transferase C-terminal" evidence="5">
    <location>
        <begin position="19"/>
        <end position="83"/>
    </location>
</feature>
<comment type="function">
    <text evidence="1">Attaches a formyl group to the free amino group of methionyl-tRNA(fMet). The formyl group appears to play a dual role in the initiator identity of N-formylmethionyl-tRNA by promoting its recognition by IF2 and preventing the misappropriation of this tRNA by the elongation apparatus.</text>
</comment>